<feature type="compositionally biased region" description="Polar residues" evidence="1">
    <location>
        <begin position="216"/>
        <end position="228"/>
    </location>
</feature>
<dbReference type="EMBL" id="CAMKVN010002419">
    <property type="protein sequence ID" value="CAI2181013.1"/>
    <property type="molecule type" value="Genomic_DNA"/>
</dbReference>
<feature type="compositionally biased region" description="Low complexity" evidence="1">
    <location>
        <begin position="151"/>
        <end position="160"/>
    </location>
</feature>
<evidence type="ECO:0000313" key="3">
    <source>
        <dbReference type="Proteomes" id="UP001153678"/>
    </source>
</evidence>
<accession>A0A9W4STQ9</accession>
<dbReference type="OrthoDB" id="10546203at2759"/>
<feature type="compositionally biased region" description="Basic and acidic residues" evidence="1">
    <location>
        <begin position="252"/>
        <end position="290"/>
    </location>
</feature>
<feature type="region of interest" description="Disordered" evidence="1">
    <location>
        <begin position="252"/>
        <end position="293"/>
    </location>
</feature>
<protein>
    <submittedName>
        <fullName evidence="2">1815_t:CDS:1</fullName>
    </submittedName>
</protein>
<dbReference type="AlphaFoldDB" id="A0A9W4STQ9"/>
<keyword evidence="3" id="KW-1185">Reference proteome</keyword>
<sequence>MSGKINFIIQSEAWRHPDTQGDKNVYGVKEFYYKKDEFKKFRYIKIGKRKEQYIKDKNLRGSNDVTVDKLTGKNGKIFFGYNSTEYLTNEITFKEVNVIQNIGEDRIGKEFTEAGETNTPIPENTAETHTTETEDTSEPEATGTPPKPETTETSEQTPEPNTTPPPKPISVYDYFEKKMADEDRNLSGLVNENHVDNKRKFIKYDFLKSKLEEIYPQNQGSQNGNPSSGDRLAQTRKNAIQTITVALNLEPAVKESELKNDEASDTKAYGEKKEEIETQKKRSASEDPNKYRRNVAIPGIKNLMAKYDIKENELDDDAKKD</sequence>
<feature type="region of interest" description="Disordered" evidence="1">
    <location>
        <begin position="215"/>
        <end position="234"/>
    </location>
</feature>
<proteinExistence type="predicted"/>
<gene>
    <name evidence="2" type="ORF">FWILDA_LOCUS9871</name>
</gene>
<organism evidence="2 3">
    <name type="scientific">Funneliformis geosporum</name>
    <dbReference type="NCBI Taxonomy" id="1117311"/>
    <lineage>
        <taxon>Eukaryota</taxon>
        <taxon>Fungi</taxon>
        <taxon>Fungi incertae sedis</taxon>
        <taxon>Mucoromycota</taxon>
        <taxon>Glomeromycotina</taxon>
        <taxon>Glomeromycetes</taxon>
        <taxon>Glomerales</taxon>
        <taxon>Glomeraceae</taxon>
        <taxon>Funneliformis</taxon>
    </lineage>
</organism>
<name>A0A9W4STQ9_9GLOM</name>
<evidence type="ECO:0000256" key="1">
    <source>
        <dbReference type="SAM" id="MobiDB-lite"/>
    </source>
</evidence>
<dbReference type="Proteomes" id="UP001153678">
    <property type="component" value="Unassembled WGS sequence"/>
</dbReference>
<reference evidence="2" key="1">
    <citation type="submission" date="2022-08" db="EMBL/GenBank/DDBJ databases">
        <authorList>
            <person name="Kallberg Y."/>
            <person name="Tangrot J."/>
            <person name="Rosling A."/>
        </authorList>
    </citation>
    <scope>NUCLEOTIDE SEQUENCE</scope>
    <source>
        <strain evidence="2">Wild A</strain>
    </source>
</reference>
<evidence type="ECO:0000313" key="2">
    <source>
        <dbReference type="EMBL" id="CAI2181013.1"/>
    </source>
</evidence>
<comment type="caution">
    <text evidence="2">The sequence shown here is derived from an EMBL/GenBank/DDBJ whole genome shotgun (WGS) entry which is preliminary data.</text>
</comment>
<feature type="region of interest" description="Disordered" evidence="1">
    <location>
        <begin position="111"/>
        <end position="170"/>
    </location>
</feature>